<dbReference type="Pfam" id="PF00589">
    <property type="entry name" value="Phage_integrase"/>
    <property type="match status" value="1"/>
</dbReference>
<evidence type="ECO:0000313" key="8">
    <source>
        <dbReference type="Proteomes" id="UP000618591"/>
    </source>
</evidence>
<proteinExistence type="inferred from homology"/>
<dbReference type="PANTHER" id="PTHR30629">
    <property type="entry name" value="PROPHAGE INTEGRASE"/>
    <property type="match status" value="1"/>
</dbReference>
<sequence length="395" mass="43485">MKVKLTVRGVEAIKPAAADVIVWDTELAGFGCKVTPKGKRTYFLYYRNKEGQQRRPTIGVHGPTRPEAAREKARRWLADVSEGKDPSQSRSDDRAAPTVRDLCERYMSEHAETRKKATSIRNDRRLIDTHLLPALGSKKVGSVTRPDIAALHHSLRATPYEANRLLAMASKMFGLAERWGLRVDGSNPARNIDRYREAKRERYLSSAEVARLWTFLSSDEATAKASASAIGAIKLLMLTGRRLNEVLGLRWEWIDLETKVMRLPDTKNGALTVSLGDAAIAVLADLKSYGRDETFVIAGQRKGAALVNLQKPWRALRALAGLDDVRIHDLRHTFASIGAGLGMGLPILGRLLGHTQAATTNRYAHLAQDPVRVAADAIGAEMMRLAAVTAKVVDA</sequence>
<dbReference type="EMBL" id="BMDW01000003">
    <property type="protein sequence ID" value="GGA38222.1"/>
    <property type="molecule type" value="Genomic_DNA"/>
</dbReference>
<dbReference type="Pfam" id="PF14659">
    <property type="entry name" value="Phage_int_SAM_3"/>
    <property type="match status" value="1"/>
</dbReference>
<dbReference type="CDD" id="cd00796">
    <property type="entry name" value="INT_Rci_Hp1_C"/>
    <property type="match status" value="1"/>
</dbReference>
<feature type="region of interest" description="Disordered" evidence="5">
    <location>
        <begin position="54"/>
        <end position="96"/>
    </location>
</feature>
<dbReference type="Gene3D" id="1.10.150.130">
    <property type="match status" value="1"/>
</dbReference>
<gene>
    <name evidence="7" type="ORF">GCM10011395_05610</name>
</gene>
<accession>A0ABQ1G7D3</accession>
<evidence type="ECO:0000313" key="7">
    <source>
        <dbReference type="EMBL" id="GGA38222.1"/>
    </source>
</evidence>
<keyword evidence="4" id="KW-0233">DNA recombination</keyword>
<dbReference type="Gene3D" id="1.10.443.10">
    <property type="entry name" value="Intergrase catalytic core"/>
    <property type="match status" value="1"/>
</dbReference>
<organism evidence="7 8">
    <name type="scientific">Sphingomonas psychrolutea</name>
    <dbReference type="NCBI Taxonomy" id="1259676"/>
    <lineage>
        <taxon>Bacteria</taxon>
        <taxon>Pseudomonadati</taxon>
        <taxon>Pseudomonadota</taxon>
        <taxon>Alphaproteobacteria</taxon>
        <taxon>Sphingomonadales</taxon>
        <taxon>Sphingomonadaceae</taxon>
        <taxon>Sphingomonas</taxon>
    </lineage>
</organism>
<dbReference type="InterPro" id="IPR004107">
    <property type="entry name" value="Integrase_SAM-like_N"/>
</dbReference>
<dbReference type="Gene3D" id="3.30.160.390">
    <property type="entry name" value="Integrase, DNA-binding domain"/>
    <property type="match status" value="1"/>
</dbReference>
<keyword evidence="3" id="KW-0238">DNA-binding</keyword>
<comment type="caution">
    <text evidence="7">The sequence shown here is derived from an EMBL/GenBank/DDBJ whole genome shotgun (WGS) entry which is preliminary data.</text>
</comment>
<dbReference type="Proteomes" id="UP000618591">
    <property type="component" value="Unassembled WGS sequence"/>
</dbReference>
<dbReference type="InterPro" id="IPR025166">
    <property type="entry name" value="Integrase_DNA_bind_dom"/>
</dbReference>
<name>A0ABQ1G7D3_9SPHN</name>
<dbReference type="InterPro" id="IPR038488">
    <property type="entry name" value="Integrase_DNA-bd_sf"/>
</dbReference>
<evidence type="ECO:0000259" key="6">
    <source>
        <dbReference type="PROSITE" id="PS51898"/>
    </source>
</evidence>
<dbReference type="RefSeq" id="WP_188445356.1">
    <property type="nucleotide sequence ID" value="NZ_BMDW01000003.1"/>
</dbReference>
<dbReference type="SUPFAM" id="SSF56349">
    <property type="entry name" value="DNA breaking-rejoining enzymes"/>
    <property type="match status" value="1"/>
</dbReference>
<dbReference type="InterPro" id="IPR002104">
    <property type="entry name" value="Integrase_catalytic"/>
</dbReference>
<feature type="compositionally biased region" description="Basic and acidic residues" evidence="5">
    <location>
        <begin position="67"/>
        <end position="96"/>
    </location>
</feature>
<dbReference type="InterPro" id="IPR013762">
    <property type="entry name" value="Integrase-like_cat_sf"/>
</dbReference>
<feature type="domain" description="Tyr recombinase" evidence="6">
    <location>
        <begin position="199"/>
        <end position="376"/>
    </location>
</feature>
<evidence type="ECO:0000256" key="1">
    <source>
        <dbReference type="ARBA" id="ARBA00008857"/>
    </source>
</evidence>
<comment type="similarity">
    <text evidence="1">Belongs to the 'phage' integrase family.</text>
</comment>
<evidence type="ECO:0000256" key="2">
    <source>
        <dbReference type="ARBA" id="ARBA00022908"/>
    </source>
</evidence>
<evidence type="ECO:0000256" key="4">
    <source>
        <dbReference type="ARBA" id="ARBA00023172"/>
    </source>
</evidence>
<keyword evidence="2" id="KW-0229">DNA integration</keyword>
<keyword evidence="8" id="KW-1185">Reference proteome</keyword>
<dbReference type="InterPro" id="IPR010998">
    <property type="entry name" value="Integrase_recombinase_N"/>
</dbReference>
<dbReference type="PANTHER" id="PTHR30629:SF2">
    <property type="entry name" value="PROPHAGE INTEGRASE INTS-RELATED"/>
    <property type="match status" value="1"/>
</dbReference>
<dbReference type="InterPro" id="IPR050808">
    <property type="entry name" value="Phage_Integrase"/>
</dbReference>
<protein>
    <submittedName>
        <fullName evidence="7">Integrase</fullName>
    </submittedName>
</protein>
<evidence type="ECO:0000256" key="5">
    <source>
        <dbReference type="SAM" id="MobiDB-lite"/>
    </source>
</evidence>
<dbReference type="PROSITE" id="PS51898">
    <property type="entry name" value="TYR_RECOMBINASE"/>
    <property type="match status" value="1"/>
</dbReference>
<dbReference type="Pfam" id="PF13356">
    <property type="entry name" value="Arm-DNA-bind_3"/>
    <property type="match status" value="1"/>
</dbReference>
<evidence type="ECO:0000256" key="3">
    <source>
        <dbReference type="ARBA" id="ARBA00023125"/>
    </source>
</evidence>
<dbReference type="InterPro" id="IPR011010">
    <property type="entry name" value="DNA_brk_join_enz"/>
</dbReference>
<reference evidence="8" key="1">
    <citation type="journal article" date="2019" name="Int. J. Syst. Evol. Microbiol.">
        <title>The Global Catalogue of Microorganisms (GCM) 10K type strain sequencing project: providing services to taxonomists for standard genome sequencing and annotation.</title>
        <authorList>
            <consortium name="The Broad Institute Genomics Platform"/>
            <consortium name="The Broad Institute Genome Sequencing Center for Infectious Disease"/>
            <person name="Wu L."/>
            <person name="Ma J."/>
        </authorList>
    </citation>
    <scope>NUCLEOTIDE SEQUENCE [LARGE SCALE GENOMIC DNA]</scope>
    <source>
        <strain evidence="8">CGMCC 1.10106</strain>
    </source>
</reference>